<keyword evidence="1" id="KW-0472">Membrane</keyword>
<dbReference type="RefSeq" id="WP_130307802.1">
    <property type="nucleotide sequence ID" value="NZ_SHKN01000002.1"/>
</dbReference>
<reference evidence="2 3" key="1">
    <citation type="submission" date="2019-02" db="EMBL/GenBank/DDBJ databases">
        <title>Genomic Encyclopedia of Type Strains, Phase IV (KMG-IV): sequencing the most valuable type-strain genomes for metagenomic binning, comparative biology and taxonomic classification.</title>
        <authorList>
            <person name="Goeker M."/>
        </authorList>
    </citation>
    <scope>NUCLEOTIDE SEQUENCE [LARGE SCALE GENOMIC DNA]</scope>
    <source>
        <strain evidence="2 3">DSM 28825</strain>
    </source>
</reference>
<evidence type="ECO:0000313" key="2">
    <source>
        <dbReference type="EMBL" id="RZT93230.1"/>
    </source>
</evidence>
<dbReference type="AlphaFoldDB" id="A0A4Q7VC54"/>
<dbReference type="Proteomes" id="UP000293562">
    <property type="component" value="Unassembled WGS sequence"/>
</dbReference>
<keyword evidence="3" id="KW-1185">Reference proteome</keyword>
<organism evidence="2 3">
    <name type="scientific">Ancylomarina subtilis</name>
    <dbReference type="NCBI Taxonomy" id="1639035"/>
    <lineage>
        <taxon>Bacteria</taxon>
        <taxon>Pseudomonadati</taxon>
        <taxon>Bacteroidota</taxon>
        <taxon>Bacteroidia</taxon>
        <taxon>Marinilabiliales</taxon>
        <taxon>Marinifilaceae</taxon>
        <taxon>Ancylomarina</taxon>
    </lineage>
</organism>
<evidence type="ECO:0000256" key="1">
    <source>
        <dbReference type="SAM" id="Phobius"/>
    </source>
</evidence>
<sequence>MDKQKYIEDLRDIKQMMNRSSRFISLSGLSGISAGILAILGAYLAYQTIYANQNYLEYRQAILSSGNLSTLLIIASTTLLLSIASGIFFTTRKARKNNQKLWDLQTKSLLINLFIPLVTGGILCLILLFKGFIGIIAPLTLIFYGLALVNASKYTLDEVRSLGIVEIVLGLLGIYFIGYGLIIWTIGFGIVHIVYGIIMHLKYGS</sequence>
<comment type="caution">
    <text evidence="2">The sequence shown here is derived from an EMBL/GenBank/DDBJ whole genome shotgun (WGS) entry which is preliminary data.</text>
</comment>
<dbReference type="OrthoDB" id="1120881at2"/>
<keyword evidence="1" id="KW-0812">Transmembrane</keyword>
<gene>
    <name evidence="2" type="ORF">EV201_2382</name>
</gene>
<feature type="transmembrane region" description="Helical" evidence="1">
    <location>
        <begin position="109"/>
        <end position="129"/>
    </location>
</feature>
<evidence type="ECO:0000313" key="3">
    <source>
        <dbReference type="Proteomes" id="UP000293562"/>
    </source>
</evidence>
<feature type="transmembrane region" description="Helical" evidence="1">
    <location>
        <begin position="21"/>
        <end position="46"/>
    </location>
</feature>
<keyword evidence="1" id="KW-1133">Transmembrane helix</keyword>
<accession>A0A4Q7VC54</accession>
<feature type="transmembrane region" description="Helical" evidence="1">
    <location>
        <begin position="66"/>
        <end position="89"/>
    </location>
</feature>
<name>A0A4Q7VC54_9BACT</name>
<protein>
    <submittedName>
        <fullName evidence="2">Uncharacterized protein</fullName>
    </submittedName>
</protein>
<proteinExistence type="predicted"/>
<feature type="transmembrane region" description="Helical" evidence="1">
    <location>
        <begin position="135"/>
        <end position="156"/>
    </location>
</feature>
<dbReference type="EMBL" id="SHKN01000002">
    <property type="protein sequence ID" value="RZT93230.1"/>
    <property type="molecule type" value="Genomic_DNA"/>
</dbReference>
<feature type="transmembrane region" description="Helical" evidence="1">
    <location>
        <begin position="168"/>
        <end position="198"/>
    </location>
</feature>